<evidence type="ECO:0000256" key="1">
    <source>
        <dbReference type="SAM" id="MobiDB-lite"/>
    </source>
</evidence>
<evidence type="ECO:0000313" key="2">
    <source>
        <dbReference type="EMBL" id="KAL2463123.1"/>
    </source>
</evidence>
<sequence>MEIILITLLFVVKLGRNWDWNHTTFGVLFRAFVVFINKVDRVLGENEVEKSLLLTEVAVQELFGFGSNPAPDWKARQLIPRELPVGGDPNRAGPSPLFLPKY</sequence>
<dbReference type="EMBL" id="JBFOLJ010000020">
    <property type="protein sequence ID" value="KAL2463123.1"/>
    <property type="molecule type" value="Genomic_DNA"/>
</dbReference>
<dbReference type="AlphaFoldDB" id="A0ABD1PGT7"/>
<organism evidence="2 3">
    <name type="scientific">Forsythia ovata</name>
    <dbReference type="NCBI Taxonomy" id="205694"/>
    <lineage>
        <taxon>Eukaryota</taxon>
        <taxon>Viridiplantae</taxon>
        <taxon>Streptophyta</taxon>
        <taxon>Embryophyta</taxon>
        <taxon>Tracheophyta</taxon>
        <taxon>Spermatophyta</taxon>
        <taxon>Magnoliopsida</taxon>
        <taxon>eudicotyledons</taxon>
        <taxon>Gunneridae</taxon>
        <taxon>Pentapetalae</taxon>
        <taxon>asterids</taxon>
        <taxon>lamiids</taxon>
        <taxon>Lamiales</taxon>
        <taxon>Oleaceae</taxon>
        <taxon>Forsythieae</taxon>
        <taxon>Forsythia</taxon>
    </lineage>
</organism>
<evidence type="ECO:0000313" key="3">
    <source>
        <dbReference type="Proteomes" id="UP001604277"/>
    </source>
</evidence>
<gene>
    <name evidence="2" type="ORF">Fot_54360</name>
</gene>
<proteinExistence type="predicted"/>
<protein>
    <submittedName>
        <fullName evidence="2">Uncharacterized protein</fullName>
    </submittedName>
</protein>
<dbReference type="Proteomes" id="UP001604277">
    <property type="component" value="Unassembled WGS sequence"/>
</dbReference>
<name>A0ABD1PGT7_9LAMI</name>
<reference evidence="3" key="1">
    <citation type="submission" date="2024-07" db="EMBL/GenBank/DDBJ databases">
        <title>Two chromosome-level genome assemblies of Korean endemic species Abeliophyllum distichum and Forsythia ovata (Oleaceae).</title>
        <authorList>
            <person name="Jang H."/>
        </authorList>
    </citation>
    <scope>NUCLEOTIDE SEQUENCE [LARGE SCALE GENOMIC DNA]</scope>
</reference>
<feature type="region of interest" description="Disordered" evidence="1">
    <location>
        <begin position="83"/>
        <end position="102"/>
    </location>
</feature>
<comment type="caution">
    <text evidence="2">The sequence shown here is derived from an EMBL/GenBank/DDBJ whole genome shotgun (WGS) entry which is preliminary data.</text>
</comment>
<accession>A0ABD1PGT7</accession>
<keyword evidence="3" id="KW-1185">Reference proteome</keyword>